<gene>
    <name evidence="6" type="ORF">RD110_16715</name>
</gene>
<protein>
    <recommendedName>
        <fullName evidence="8">Crp/Fnr family transcriptional regulator</fullName>
    </recommendedName>
</protein>
<dbReference type="SMART" id="SM00419">
    <property type="entry name" value="HTH_CRP"/>
    <property type="match status" value="1"/>
</dbReference>
<dbReference type="InterPro" id="IPR000595">
    <property type="entry name" value="cNMP-bd_dom"/>
</dbReference>
<evidence type="ECO:0000259" key="5">
    <source>
        <dbReference type="PROSITE" id="PS51063"/>
    </source>
</evidence>
<dbReference type="SUPFAM" id="SSF46785">
    <property type="entry name" value="Winged helix' DNA-binding domain"/>
    <property type="match status" value="1"/>
</dbReference>
<dbReference type="GO" id="GO:0003677">
    <property type="term" value="F:DNA binding"/>
    <property type="evidence" value="ECO:0007669"/>
    <property type="project" value="UniProtKB-KW"/>
</dbReference>
<dbReference type="PANTHER" id="PTHR24567:SF26">
    <property type="entry name" value="REGULATORY PROTEIN YEIL"/>
    <property type="match status" value="1"/>
</dbReference>
<proteinExistence type="predicted"/>
<evidence type="ECO:0000313" key="7">
    <source>
        <dbReference type="Proteomes" id="UP000186609"/>
    </source>
</evidence>
<dbReference type="SMART" id="SM00100">
    <property type="entry name" value="cNMP"/>
    <property type="match status" value="1"/>
</dbReference>
<keyword evidence="3" id="KW-0804">Transcription</keyword>
<keyword evidence="7" id="KW-1185">Reference proteome</keyword>
<evidence type="ECO:0000256" key="1">
    <source>
        <dbReference type="ARBA" id="ARBA00023015"/>
    </source>
</evidence>
<keyword evidence="2" id="KW-0238">DNA-binding</keyword>
<dbReference type="InterPro" id="IPR012318">
    <property type="entry name" value="HTH_CRP"/>
</dbReference>
<accession>A0A1P8K408</accession>
<dbReference type="InterPro" id="IPR018490">
    <property type="entry name" value="cNMP-bd_dom_sf"/>
</dbReference>
<evidence type="ECO:0008006" key="8">
    <source>
        <dbReference type="Google" id="ProtNLM"/>
    </source>
</evidence>
<dbReference type="InterPro" id="IPR050397">
    <property type="entry name" value="Env_Response_Regulators"/>
</dbReference>
<dbReference type="InterPro" id="IPR014710">
    <property type="entry name" value="RmlC-like_jellyroll"/>
</dbReference>
<dbReference type="KEGG" id="rhy:RD110_16715"/>
<dbReference type="Gene3D" id="1.10.10.10">
    <property type="entry name" value="Winged helix-like DNA-binding domain superfamily/Winged helix DNA-binding domain"/>
    <property type="match status" value="1"/>
</dbReference>
<dbReference type="Pfam" id="PF13545">
    <property type="entry name" value="HTH_Crp_2"/>
    <property type="match status" value="1"/>
</dbReference>
<dbReference type="STRING" id="1842727.RD110_16715"/>
<dbReference type="GO" id="GO:0005829">
    <property type="term" value="C:cytosol"/>
    <property type="evidence" value="ECO:0007669"/>
    <property type="project" value="TreeGrafter"/>
</dbReference>
<dbReference type="PROSITE" id="PS51063">
    <property type="entry name" value="HTH_CRP_2"/>
    <property type="match status" value="1"/>
</dbReference>
<dbReference type="Proteomes" id="UP000186609">
    <property type="component" value="Chromosome"/>
</dbReference>
<dbReference type="InterPro" id="IPR036388">
    <property type="entry name" value="WH-like_DNA-bd_sf"/>
</dbReference>
<dbReference type="EMBL" id="CP019236">
    <property type="protein sequence ID" value="APW40754.1"/>
    <property type="molecule type" value="Genomic_DNA"/>
</dbReference>
<evidence type="ECO:0000256" key="3">
    <source>
        <dbReference type="ARBA" id="ARBA00023163"/>
    </source>
</evidence>
<feature type="domain" description="HTH crp-type" evidence="5">
    <location>
        <begin position="166"/>
        <end position="236"/>
    </location>
</feature>
<feature type="domain" description="Cyclic nucleotide-binding" evidence="4">
    <location>
        <begin position="32"/>
        <end position="152"/>
    </location>
</feature>
<dbReference type="PANTHER" id="PTHR24567">
    <property type="entry name" value="CRP FAMILY TRANSCRIPTIONAL REGULATORY PROTEIN"/>
    <property type="match status" value="1"/>
</dbReference>
<keyword evidence="1" id="KW-0805">Transcription regulation</keyword>
<evidence type="ECO:0000259" key="4">
    <source>
        <dbReference type="PROSITE" id="PS50042"/>
    </source>
</evidence>
<dbReference type="AlphaFoldDB" id="A0A1P8K408"/>
<reference evidence="6 7" key="1">
    <citation type="submission" date="2017-01" db="EMBL/GenBank/DDBJ databases">
        <authorList>
            <person name="Mah S.A."/>
            <person name="Swanson W.J."/>
            <person name="Moy G.W."/>
            <person name="Vacquier V.D."/>
        </authorList>
    </citation>
    <scope>NUCLEOTIDE SEQUENCE [LARGE SCALE GENOMIC DNA]</scope>
    <source>
        <strain evidence="6 7">DCY110</strain>
    </source>
</reference>
<dbReference type="PROSITE" id="PS50042">
    <property type="entry name" value="CNMP_BINDING_3"/>
    <property type="match status" value="1"/>
</dbReference>
<dbReference type="CDD" id="cd00038">
    <property type="entry name" value="CAP_ED"/>
    <property type="match status" value="1"/>
</dbReference>
<dbReference type="SUPFAM" id="SSF51206">
    <property type="entry name" value="cAMP-binding domain-like"/>
    <property type="match status" value="1"/>
</dbReference>
<evidence type="ECO:0000256" key="2">
    <source>
        <dbReference type="ARBA" id="ARBA00023125"/>
    </source>
</evidence>
<evidence type="ECO:0000313" key="6">
    <source>
        <dbReference type="EMBL" id="APW40754.1"/>
    </source>
</evidence>
<dbReference type="GO" id="GO:0003700">
    <property type="term" value="F:DNA-binding transcription factor activity"/>
    <property type="evidence" value="ECO:0007669"/>
    <property type="project" value="TreeGrafter"/>
</dbReference>
<dbReference type="Gene3D" id="2.60.120.10">
    <property type="entry name" value="Jelly Rolls"/>
    <property type="match status" value="1"/>
</dbReference>
<dbReference type="InterPro" id="IPR036390">
    <property type="entry name" value="WH_DNA-bd_sf"/>
</dbReference>
<sequence>MGADGPPAVFGGNITPIPTQATLLQLLRNVPLFRHAGDEDLALLAAKARRVRARRKEVLYRQGDPCDGFHVVVYGQIKMSLLSWQGADKPIQLIGQGGCFGDITMLNGEGYFLNVQALEDSLFLYLPRDAIVQLIERNSAFAMAMLRSLSSRVKGIVDDIEAYSLQPPTLRLVRYLLRLVPGDGAKTAQIRLSIRKNVVAGHLSLTPETLSRCFKELIAARLVAVEGSSVLVHDVAQLTAFLSAARSGKF</sequence>
<name>A0A1P8K408_9BURK</name>
<dbReference type="Pfam" id="PF00027">
    <property type="entry name" value="cNMP_binding"/>
    <property type="match status" value="1"/>
</dbReference>
<organism evidence="6 7">
    <name type="scientific">Rhodoferax koreensis</name>
    <dbReference type="NCBI Taxonomy" id="1842727"/>
    <lineage>
        <taxon>Bacteria</taxon>
        <taxon>Pseudomonadati</taxon>
        <taxon>Pseudomonadota</taxon>
        <taxon>Betaproteobacteria</taxon>
        <taxon>Burkholderiales</taxon>
        <taxon>Comamonadaceae</taxon>
        <taxon>Rhodoferax</taxon>
    </lineage>
</organism>